<dbReference type="OrthoDB" id="5111289at2"/>
<evidence type="ECO:0000313" key="2">
    <source>
        <dbReference type="Proteomes" id="UP000238650"/>
    </source>
</evidence>
<name>A0A2S9QMV9_9MICO</name>
<accession>A0A2S9QMV9</accession>
<dbReference type="EMBL" id="MWZD01000017">
    <property type="protein sequence ID" value="PRI10915.1"/>
    <property type="molecule type" value="Genomic_DNA"/>
</dbReference>
<dbReference type="AlphaFoldDB" id="A0A2S9QMV9"/>
<proteinExistence type="predicted"/>
<comment type="caution">
    <text evidence="1">The sequence shown here is derived from an EMBL/GenBank/DDBJ whole genome shotgun (WGS) entry which is preliminary data.</text>
</comment>
<evidence type="ECO:0000313" key="1">
    <source>
        <dbReference type="EMBL" id="PRI10915.1"/>
    </source>
</evidence>
<keyword evidence="2" id="KW-1185">Reference proteome</keyword>
<evidence type="ECO:0008006" key="3">
    <source>
        <dbReference type="Google" id="ProtNLM"/>
    </source>
</evidence>
<gene>
    <name evidence="1" type="ORF">B4915_08500</name>
</gene>
<organism evidence="1 2">
    <name type="scientific">Leucobacter massiliensis</name>
    <dbReference type="NCBI Taxonomy" id="1686285"/>
    <lineage>
        <taxon>Bacteria</taxon>
        <taxon>Bacillati</taxon>
        <taxon>Actinomycetota</taxon>
        <taxon>Actinomycetes</taxon>
        <taxon>Micrococcales</taxon>
        <taxon>Microbacteriaceae</taxon>
        <taxon>Leucobacter</taxon>
    </lineage>
</organism>
<reference evidence="1 2" key="1">
    <citation type="journal article" date="2017" name="New Microbes New Infect">
        <title>Genome sequence of 'Leucobacter massiliensis' sp. nov. isolated from human pharynx after travel to the 2014 Hajj.</title>
        <authorList>
            <person name="Leangapichart T."/>
            <person name="Gautret P."/>
            <person name="Nguyen T.T."/>
            <person name="Armstrong N."/>
            <person name="Rolain J.M."/>
        </authorList>
    </citation>
    <scope>NUCLEOTIDE SEQUENCE [LARGE SCALE GENOMIC DNA]</scope>
    <source>
        <strain evidence="1 2">122RC15</strain>
    </source>
</reference>
<dbReference type="Proteomes" id="UP000238650">
    <property type="component" value="Unassembled WGS sequence"/>
</dbReference>
<protein>
    <recommendedName>
        <fullName evidence="3">Phage tail protein</fullName>
    </recommendedName>
</protein>
<dbReference type="RefSeq" id="WP_105805376.1">
    <property type="nucleotide sequence ID" value="NZ_MWZD01000017.1"/>
</dbReference>
<sequence>MDEEIIWVDLLGVTLAGAKEPDAGLIWSNLEGWWGLPDVRGTADSIPGGHGRFPRSKVLRDSRVITLTGHIYTGSNAELHAVRDRLEAALAAGAGPMRVSTVGGIWERWVEIDTLKIDPDRGRKWTRFIVDMVAPDPRRYGPQQRLGPVGLPVIEGGLRLPKRTPWNTGRTSEAARLLVPNPGAIALNPVITVSGGFDAVTVRDITDGRRLRLEWPIPDGEFVTLDSRIRRAQMGAAELTRWMTARQWFAIPAGETHEFRFDVEGRAGDPKMWADYRIGAM</sequence>